<gene>
    <name evidence="2" type="ORF">CH364_15715</name>
</gene>
<evidence type="ECO:0000313" key="3">
    <source>
        <dbReference type="Proteomes" id="UP000232145"/>
    </source>
</evidence>
<dbReference type="EMBL" id="NPDX01000005">
    <property type="protein sequence ID" value="PJZ83640.1"/>
    <property type="molecule type" value="Genomic_DNA"/>
</dbReference>
<reference evidence="2 3" key="1">
    <citation type="submission" date="2017-07" db="EMBL/GenBank/DDBJ databases">
        <title>Leptospira spp. isolated from tropical soils.</title>
        <authorList>
            <person name="Thibeaux R."/>
            <person name="Iraola G."/>
            <person name="Ferres I."/>
            <person name="Bierque E."/>
            <person name="Girault D."/>
            <person name="Soupe-Gilbert M.-E."/>
            <person name="Picardeau M."/>
            <person name="Goarant C."/>
        </authorList>
    </citation>
    <scope>NUCLEOTIDE SEQUENCE [LARGE SCALE GENOMIC DNA]</scope>
    <source>
        <strain evidence="2 3">FH2-B-A1</strain>
    </source>
</reference>
<sequence>MDAKIVTIERKWIVGKKMEMSLVGNLTPVLWKSFIPQIPTIANRITNELISLSVYPSDYFQNFNPTRNYEKWAGVEVSKKADIPEGMEGFEIVSGMYAEFVYQGLPSEGGPFFQNIFMNWLPNSKFQLDHRPHFEVMGEKYKNNDSDSEELVYIPIKQS</sequence>
<dbReference type="AlphaFoldDB" id="A0A2N0AHA1"/>
<proteinExistence type="predicted"/>
<accession>A0A2N0AHA1</accession>
<dbReference type="Gene3D" id="3.20.80.10">
    <property type="entry name" value="Regulatory factor, effector binding domain"/>
    <property type="match status" value="1"/>
</dbReference>
<dbReference type="SMART" id="SM00871">
    <property type="entry name" value="AraC_E_bind"/>
    <property type="match status" value="1"/>
</dbReference>
<feature type="domain" description="AraC effector-binding" evidence="1">
    <location>
        <begin position="1"/>
        <end position="157"/>
    </location>
</feature>
<dbReference type="RefSeq" id="WP_100743571.1">
    <property type="nucleotide sequence ID" value="NZ_NPDW01000002.1"/>
</dbReference>
<evidence type="ECO:0000313" key="2">
    <source>
        <dbReference type="EMBL" id="PJZ83640.1"/>
    </source>
</evidence>
<dbReference type="OrthoDB" id="5337216at2"/>
<organism evidence="2 3">
    <name type="scientific">Leptospira harrisiae</name>
    <dbReference type="NCBI Taxonomy" id="2023189"/>
    <lineage>
        <taxon>Bacteria</taxon>
        <taxon>Pseudomonadati</taxon>
        <taxon>Spirochaetota</taxon>
        <taxon>Spirochaetia</taxon>
        <taxon>Leptospirales</taxon>
        <taxon>Leptospiraceae</taxon>
        <taxon>Leptospira</taxon>
    </lineage>
</organism>
<dbReference type="Pfam" id="PF14526">
    <property type="entry name" value="Cass2"/>
    <property type="match status" value="1"/>
</dbReference>
<protein>
    <submittedName>
        <fullName evidence="2">GyrI-like domain-containing protein</fullName>
    </submittedName>
</protein>
<evidence type="ECO:0000259" key="1">
    <source>
        <dbReference type="SMART" id="SM00871"/>
    </source>
</evidence>
<dbReference type="InterPro" id="IPR029441">
    <property type="entry name" value="Cass2"/>
</dbReference>
<dbReference type="Proteomes" id="UP000232145">
    <property type="component" value="Unassembled WGS sequence"/>
</dbReference>
<keyword evidence="3" id="KW-1185">Reference proteome</keyword>
<comment type="caution">
    <text evidence="2">The sequence shown here is derived from an EMBL/GenBank/DDBJ whole genome shotgun (WGS) entry which is preliminary data.</text>
</comment>
<dbReference type="PANTHER" id="PTHR36444:SF2">
    <property type="entry name" value="TRANSCRIPTIONAL REGULATOR PROTEIN YOBU-RELATED"/>
    <property type="match status" value="1"/>
</dbReference>
<dbReference type="PANTHER" id="PTHR36444">
    <property type="entry name" value="TRANSCRIPTIONAL REGULATOR PROTEIN YOBU-RELATED"/>
    <property type="match status" value="1"/>
</dbReference>
<dbReference type="InterPro" id="IPR053182">
    <property type="entry name" value="YobU-like_regulator"/>
</dbReference>
<name>A0A2N0AHA1_9LEPT</name>
<dbReference type="InterPro" id="IPR010499">
    <property type="entry name" value="AraC_E-bd"/>
</dbReference>
<dbReference type="InterPro" id="IPR011256">
    <property type="entry name" value="Reg_factor_effector_dom_sf"/>
</dbReference>
<dbReference type="SUPFAM" id="SSF55136">
    <property type="entry name" value="Probable bacterial effector-binding domain"/>
    <property type="match status" value="1"/>
</dbReference>